<dbReference type="PIRSF" id="PIRSF038972">
    <property type="entry name" value="Trm12"/>
    <property type="match status" value="1"/>
</dbReference>
<dbReference type="InterPro" id="IPR026274">
    <property type="entry name" value="tRNA_wybutosine_synth_prot_2"/>
</dbReference>
<dbReference type="PANTHER" id="PTHR23245">
    <property type="entry name" value="TRNA METHYLTRANSFERASE"/>
    <property type="match status" value="1"/>
</dbReference>
<dbReference type="EMBL" id="JBFXLU010000021">
    <property type="protein sequence ID" value="KAL2853224.1"/>
    <property type="molecule type" value="Genomic_DNA"/>
</dbReference>
<proteinExistence type="predicted"/>
<accession>A0ABR4KLS0</accession>
<dbReference type="InterPro" id="IPR029063">
    <property type="entry name" value="SAM-dependent_MTases_sf"/>
</dbReference>
<dbReference type="PROSITE" id="PS51684">
    <property type="entry name" value="SAM_MT_TRM5_TYW2"/>
    <property type="match status" value="1"/>
</dbReference>
<comment type="catalytic activity">
    <reaction evidence="2">
        <text>4-demethylwyosine(37) in tRNA(Phe) + S-adenosyl-L-methionine = 4-demethyl-7-[(3S)-3-amino-3-carboxypropyl]wyosine(37) in tRNA(Phe) + S-methyl-5'-thioadenosine + H(+)</text>
        <dbReference type="Rhea" id="RHEA:36355"/>
        <dbReference type="Rhea" id="RHEA-COMP:10164"/>
        <dbReference type="Rhea" id="RHEA-COMP:10378"/>
        <dbReference type="ChEBI" id="CHEBI:15378"/>
        <dbReference type="ChEBI" id="CHEBI:17509"/>
        <dbReference type="ChEBI" id="CHEBI:59789"/>
        <dbReference type="ChEBI" id="CHEBI:64315"/>
        <dbReference type="ChEBI" id="CHEBI:73550"/>
        <dbReference type="EC" id="2.5.1.114"/>
    </reaction>
</comment>
<keyword evidence="5" id="KW-1185">Reference proteome</keyword>
<dbReference type="GO" id="GO:0032259">
    <property type="term" value="P:methylation"/>
    <property type="evidence" value="ECO:0007669"/>
    <property type="project" value="UniProtKB-KW"/>
</dbReference>
<dbReference type="EC" id="2.5.1.114" evidence="1"/>
<name>A0ABR4KLS0_9EURO</name>
<keyword evidence="4" id="KW-0808">Transferase</keyword>
<dbReference type="Gene3D" id="3.40.50.150">
    <property type="entry name" value="Vaccinia Virus protein VP39"/>
    <property type="match status" value="1"/>
</dbReference>
<dbReference type="InterPro" id="IPR030382">
    <property type="entry name" value="MeTrfase_TRM5/TYW2"/>
</dbReference>
<evidence type="ECO:0000256" key="2">
    <source>
        <dbReference type="ARBA" id="ARBA00049400"/>
    </source>
</evidence>
<evidence type="ECO:0000259" key="3">
    <source>
        <dbReference type="PROSITE" id="PS51684"/>
    </source>
</evidence>
<dbReference type="SUPFAM" id="SSF53335">
    <property type="entry name" value="S-adenosyl-L-methionine-dependent methyltransferases"/>
    <property type="match status" value="1"/>
</dbReference>
<organism evidence="4 5">
    <name type="scientific">Aspergillus pseudoustus</name>
    <dbReference type="NCBI Taxonomy" id="1810923"/>
    <lineage>
        <taxon>Eukaryota</taxon>
        <taxon>Fungi</taxon>
        <taxon>Dikarya</taxon>
        <taxon>Ascomycota</taxon>
        <taxon>Pezizomycotina</taxon>
        <taxon>Eurotiomycetes</taxon>
        <taxon>Eurotiomycetidae</taxon>
        <taxon>Eurotiales</taxon>
        <taxon>Aspergillaceae</taxon>
        <taxon>Aspergillus</taxon>
        <taxon>Aspergillus subgen. Nidulantes</taxon>
    </lineage>
</organism>
<sequence length="514" mass="56883">MDLSKADNIITENDSLAPLLQPQYLGIKLSLLSMQSCVTLTTVRKLADTSNLLVSKGLSSSTQSRRLVNAAAYYTSCLKGNLKSVESLEKRVQGISDLKRPPKQKTNPLQRGIADFLTTHLQPSVLTQDDLSLEKLVPALPKRYTIYEPMLSLPLNAFTHPPAWDTLYSSLANEQRQALYVCIANAFARFGVTHIAMNAPIVPLNAQGRENRMRSPVGLVPIYGDFGAPVSGDGESAQPSETDYEQAFWVRTVQNHGIVQIWAPLYTMFSRGNVTEKARILGHGSRFEGLDGKTLAEGEIGDVAVVDMYAGIGYFVFSYLKRGVKRVWGWEINGWSVEGLRRGCVKNGWGCRVVRVSKDGKVSTPIPELVESLGDADRVVVFHGDNRFAADVMGKIRAIMEAQEEWTSIRHVNLGLLPSSSSSWNNACKIIDERKGGWAHVHENVDVQKIDEKKHEITASIGRSWAESISQFTTMQPSTECRHVEQVKTYAPGVMHCVFDLWLSSDIGGSESTR</sequence>
<keyword evidence="4" id="KW-0489">Methyltransferase</keyword>
<dbReference type="Proteomes" id="UP001610446">
    <property type="component" value="Unassembled WGS sequence"/>
</dbReference>
<dbReference type="GO" id="GO:0008168">
    <property type="term" value="F:methyltransferase activity"/>
    <property type="evidence" value="ECO:0007669"/>
    <property type="project" value="UniProtKB-KW"/>
</dbReference>
<protein>
    <recommendedName>
        <fullName evidence="1">tRNA(Phe) (4-demethylwyosine(37)-C(7)) aminocarboxypropyltransferase</fullName>
        <ecNumber evidence="1">2.5.1.114</ecNumber>
    </recommendedName>
</protein>
<evidence type="ECO:0000313" key="5">
    <source>
        <dbReference type="Proteomes" id="UP001610446"/>
    </source>
</evidence>
<reference evidence="4 5" key="1">
    <citation type="submission" date="2024-07" db="EMBL/GenBank/DDBJ databases">
        <title>Section-level genome sequencing and comparative genomics of Aspergillus sections Usti and Cavernicolus.</title>
        <authorList>
            <consortium name="Lawrence Berkeley National Laboratory"/>
            <person name="Nybo J.L."/>
            <person name="Vesth T.C."/>
            <person name="Theobald S."/>
            <person name="Frisvad J.C."/>
            <person name="Larsen T.O."/>
            <person name="Kjaerboelling I."/>
            <person name="Rothschild-Mancinelli K."/>
            <person name="Lyhne E.K."/>
            <person name="Kogle M.E."/>
            <person name="Barry K."/>
            <person name="Clum A."/>
            <person name="Na H."/>
            <person name="Ledsgaard L."/>
            <person name="Lin J."/>
            <person name="Lipzen A."/>
            <person name="Kuo A."/>
            <person name="Riley R."/>
            <person name="Mondo S."/>
            <person name="Labutti K."/>
            <person name="Haridas S."/>
            <person name="Pangalinan J."/>
            <person name="Salamov A.A."/>
            <person name="Simmons B.A."/>
            <person name="Magnuson J.K."/>
            <person name="Chen J."/>
            <person name="Drula E."/>
            <person name="Henrissat B."/>
            <person name="Wiebenga A."/>
            <person name="Lubbers R.J."/>
            <person name="Gomes A.C."/>
            <person name="Makela M.R."/>
            <person name="Stajich J."/>
            <person name="Grigoriev I.V."/>
            <person name="Mortensen U.H."/>
            <person name="De Vries R.P."/>
            <person name="Baker S.E."/>
            <person name="Andersen M.R."/>
        </authorList>
    </citation>
    <scope>NUCLEOTIDE SEQUENCE [LARGE SCALE GENOMIC DNA]</scope>
    <source>
        <strain evidence="4 5">CBS 123904</strain>
    </source>
</reference>
<gene>
    <name evidence="4" type="ORF">BJY01DRAFT_232319</name>
</gene>
<dbReference type="PANTHER" id="PTHR23245:SF25">
    <property type="entry name" value="TRNA WYBUTOSINE-SYNTHESIZING PROTEIN 2 HOMOLOG"/>
    <property type="match status" value="1"/>
</dbReference>
<feature type="domain" description="SAM-dependent methyltransferase TRM5/TYW2-type" evidence="3">
    <location>
        <begin position="180"/>
        <end position="505"/>
    </location>
</feature>
<evidence type="ECO:0000256" key="1">
    <source>
        <dbReference type="ARBA" id="ARBA00012265"/>
    </source>
</evidence>
<comment type="caution">
    <text evidence="4">The sequence shown here is derived from an EMBL/GenBank/DDBJ whole genome shotgun (WGS) entry which is preliminary data.</text>
</comment>
<evidence type="ECO:0000313" key="4">
    <source>
        <dbReference type="EMBL" id="KAL2853224.1"/>
    </source>
</evidence>